<dbReference type="Pfam" id="PF21787">
    <property type="entry name" value="TNP-like_RNaseH_N"/>
    <property type="match status" value="1"/>
</dbReference>
<dbReference type="EMBL" id="JABSTR010000002">
    <property type="protein sequence ID" value="KAH9363443.1"/>
    <property type="molecule type" value="Genomic_DNA"/>
</dbReference>
<sequence>MPLALLVGHVSSADVEDSASTFALSHAGHLLASPVLPCSMNWNRSLQPALKLLFTSVSWLLCPPRPVMVLAFIMHVLGDHRGVVQGNMMEQHERHAVLMLDEIRLTPGLAYDPSSGAVNGRPTIPLADGSFPKDALATHALVFMLGGVTTRWKQTVAYEFTGNSFSAAAAKKVIVTILTECEKMGLVVDAIVSDMGGGNQGLWKEFGIVVGRYSKHAVSCPHPCDQSRKLYFMADVPHLLKNLRNYLPYGQAIFLPDDIVKKHRLPSAEVNLSYVEKLVMEDSKLNLKLAPHLKEACLGQGHFEKMKAGLAFSLFNHDTAAGLRNLVQIGKLKKKALTTASFFEVV</sequence>
<accession>A0A9J6FKW3</accession>
<evidence type="ECO:0000259" key="1">
    <source>
        <dbReference type="Pfam" id="PF21787"/>
    </source>
</evidence>
<gene>
    <name evidence="2" type="ORF">HPB48_006021</name>
</gene>
<dbReference type="VEuPathDB" id="VectorBase:HLOH_055474"/>
<organism evidence="2 3">
    <name type="scientific">Haemaphysalis longicornis</name>
    <name type="common">Bush tick</name>
    <dbReference type="NCBI Taxonomy" id="44386"/>
    <lineage>
        <taxon>Eukaryota</taxon>
        <taxon>Metazoa</taxon>
        <taxon>Ecdysozoa</taxon>
        <taxon>Arthropoda</taxon>
        <taxon>Chelicerata</taxon>
        <taxon>Arachnida</taxon>
        <taxon>Acari</taxon>
        <taxon>Parasitiformes</taxon>
        <taxon>Ixodida</taxon>
        <taxon>Ixodoidea</taxon>
        <taxon>Ixodidae</taxon>
        <taxon>Haemaphysalinae</taxon>
        <taxon>Haemaphysalis</taxon>
    </lineage>
</organism>
<keyword evidence="3" id="KW-1185">Reference proteome</keyword>
<evidence type="ECO:0000313" key="2">
    <source>
        <dbReference type="EMBL" id="KAH9363443.1"/>
    </source>
</evidence>
<dbReference type="AlphaFoldDB" id="A0A9J6FKW3"/>
<comment type="caution">
    <text evidence="2">The sequence shown here is derived from an EMBL/GenBank/DDBJ whole genome shotgun (WGS) entry which is preliminary data.</text>
</comment>
<name>A0A9J6FKW3_HAELO</name>
<dbReference type="InterPro" id="IPR048365">
    <property type="entry name" value="TNP-like_RNaseH_N"/>
</dbReference>
<feature type="domain" description="Transposable element P transposase-like RNase H" evidence="1">
    <location>
        <begin position="88"/>
        <end position="207"/>
    </location>
</feature>
<dbReference type="OMA" id="TILTECE"/>
<dbReference type="Proteomes" id="UP000821853">
    <property type="component" value="Chromosome 10"/>
</dbReference>
<dbReference type="OrthoDB" id="6512871at2759"/>
<proteinExistence type="predicted"/>
<protein>
    <recommendedName>
        <fullName evidence="1">Transposable element P transposase-like RNase H domain-containing protein</fullName>
    </recommendedName>
</protein>
<reference evidence="2 3" key="1">
    <citation type="journal article" date="2020" name="Cell">
        <title>Large-Scale Comparative Analyses of Tick Genomes Elucidate Their Genetic Diversity and Vector Capacities.</title>
        <authorList>
            <consortium name="Tick Genome and Microbiome Consortium (TIGMIC)"/>
            <person name="Jia N."/>
            <person name="Wang J."/>
            <person name="Shi W."/>
            <person name="Du L."/>
            <person name="Sun Y."/>
            <person name="Zhan W."/>
            <person name="Jiang J.F."/>
            <person name="Wang Q."/>
            <person name="Zhang B."/>
            <person name="Ji P."/>
            <person name="Bell-Sakyi L."/>
            <person name="Cui X.M."/>
            <person name="Yuan T.T."/>
            <person name="Jiang B.G."/>
            <person name="Yang W.F."/>
            <person name="Lam T.T."/>
            <person name="Chang Q.C."/>
            <person name="Ding S.J."/>
            <person name="Wang X.J."/>
            <person name="Zhu J.G."/>
            <person name="Ruan X.D."/>
            <person name="Zhao L."/>
            <person name="Wei J.T."/>
            <person name="Ye R.Z."/>
            <person name="Que T.C."/>
            <person name="Du C.H."/>
            <person name="Zhou Y.H."/>
            <person name="Cheng J.X."/>
            <person name="Dai P.F."/>
            <person name="Guo W.B."/>
            <person name="Han X.H."/>
            <person name="Huang E.J."/>
            <person name="Li L.F."/>
            <person name="Wei W."/>
            <person name="Gao Y.C."/>
            <person name="Liu J.Z."/>
            <person name="Shao H.Z."/>
            <person name="Wang X."/>
            <person name="Wang C.C."/>
            <person name="Yang T.C."/>
            <person name="Huo Q.B."/>
            <person name="Li W."/>
            <person name="Chen H.Y."/>
            <person name="Chen S.E."/>
            <person name="Zhou L.G."/>
            <person name="Ni X.B."/>
            <person name="Tian J.H."/>
            <person name="Sheng Y."/>
            <person name="Liu T."/>
            <person name="Pan Y.S."/>
            <person name="Xia L.Y."/>
            <person name="Li J."/>
            <person name="Zhao F."/>
            <person name="Cao W.C."/>
        </authorList>
    </citation>
    <scope>NUCLEOTIDE SEQUENCE [LARGE SCALE GENOMIC DNA]</scope>
    <source>
        <strain evidence="2">HaeL-2018</strain>
    </source>
</reference>
<evidence type="ECO:0000313" key="3">
    <source>
        <dbReference type="Proteomes" id="UP000821853"/>
    </source>
</evidence>